<name>A0A1H5Y2H9_9PSEU</name>
<dbReference type="Gene3D" id="3.40.630.30">
    <property type="match status" value="1"/>
</dbReference>
<keyword evidence="4" id="KW-1185">Reference proteome</keyword>
<dbReference type="GO" id="GO:0005737">
    <property type="term" value="C:cytoplasm"/>
    <property type="evidence" value="ECO:0007669"/>
    <property type="project" value="TreeGrafter"/>
</dbReference>
<sequence length="175" mass="20020">MGDVALRPVREDDLATLEWLINEPETTAPHNWWGWRKPDRMTRRWEESGLLGEEQGVLLVDVGAELIGFVSWHRVETGPSSHCFEIGVNLQPEARGHGHGTEAQRLLVRYLFAHTQVNRLEAGTELDNVAEQRALEKAGFTREGVLRGYTFRNGRWRDCARYSILRDEVDLTDLA</sequence>
<reference evidence="4 5" key="1">
    <citation type="submission" date="2016-10" db="EMBL/GenBank/DDBJ databases">
        <authorList>
            <person name="Varghese N."/>
            <person name="Submissions S."/>
        </authorList>
    </citation>
    <scope>NUCLEOTIDE SEQUENCE [LARGE SCALE GENOMIC DNA]</scope>
    <source>
        <strain evidence="5">ATCC 20501</strain>
        <strain evidence="3 4">CGMCC 4.3529</strain>
    </source>
</reference>
<dbReference type="PROSITE" id="PS51186">
    <property type="entry name" value="GNAT"/>
    <property type="match status" value="1"/>
</dbReference>
<dbReference type="PANTHER" id="PTHR43441:SF2">
    <property type="entry name" value="FAMILY ACETYLTRANSFERASE, PUTATIVE (AFU_ORTHOLOGUE AFUA_7G00850)-RELATED"/>
    <property type="match status" value="1"/>
</dbReference>
<dbReference type="GO" id="GO:0008999">
    <property type="term" value="F:protein-N-terminal-alanine acetyltransferase activity"/>
    <property type="evidence" value="ECO:0007669"/>
    <property type="project" value="TreeGrafter"/>
</dbReference>
<dbReference type="SMR" id="A0A1H5Y2H9"/>
<dbReference type="InterPro" id="IPR051908">
    <property type="entry name" value="Ribosomal_N-acetyltransferase"/>
</dbReference>
<dbReference type="EMBL" id="FOME01000019">
    <property type="protein sequence ID" value="SFF09548.1"/>
    <property type="molecule type" value="Genomic_DNA"/>
</dbReference>
<proteinExistence type="predicted"/>
<evidence type="ECO:0000313" key="5">
    <source>
        <dbReference type="Proteomes" id="UP000236729"/>
    </source>
</evidence>
<dbReference type="Proteomes" id="UP000236729">
    <property type="component" value="Unassembled WGS sequence"/>
</dbReference>
<dbReference type="Pfam" id="PF13302">
    <property type="entry name" value="Acetyltransf_3"/>
    <property type="match status" value="1"/>
</dbReference>
<evidence type="ECO:0000313" key="3">
    <source>
        <dbReference type="EMBL" id="SFF09548.1"/>
    </source>
</evidence>
<accession>A0A1I2FXJ9</accession>
<reference evidence="2" key="2">
    <citation type="submission" date="2016-10" db="EMBL/GenBank/DDBJ databases">
        <authorList>
            <person name="de Groot N.N."/>
        </authorList>
    </citation>
    <scope>NUCLEOTIDE SEQUENCE [LARGE SCALE GENOMIC DNA]</scope>
    <source>
        <strain evidence="2">ATCC 20501</strain>
    </source>
</reference>
<dbReference type="RefSeq" id="WP_093358102.1">
    <property type="nucleotide sequence ID" value="NZ_FNVB01000002.1"/>
</dbReference>
<feature type="domain" description="N-acetyltransferase" evidence="1">
    <location>
        <begin position="4"/>
        <end position="158"/>
    </location>
</feature>
<keyword evidence="2" id="KW-0808">Transferase</keyword>
<evidence type="ECO:0000313" key="4">
    <source>
        <dbReference type="Proteomes" id="UP000199690"/>
    </source>
</evidence>
<gene>
    <name evidence="2" type="ORF">SAMN02982929_01715</name>
    <name evidence="3" type="ORF">SAMN05216506_11927</name>
</gene>
<dbReference type="InterPro" id="IPR000182">
    <property type="entry name" value="GNAT_dom"/>
</dbReference>
<dbReference type="AlphaFoldDB" id="A0A1H5Y2H9"/>
<accession>A0A1H5Y2H9</accession>
<dbReference type="SUPFAM" id="SSF55729">
    <property type="entry name" value="Acyl-CoA N-acyltransferases (Nat)"/>
    <property type="match status" value="1"/>
</dbReference>
<dbReference type="EMBL" id="FNVB01000002">
    <property type="protein sequence ID" value="SEG17756.1"/>
    <property type="molecule type" value="Genomic_DNA"/>
</dbReference>
<evidence type="ECO:0000259" key="1">
    <source>
        <dbReference type="PROSITE" id="PS51186"/>
    </source>
</evidence>
<dbReference type="InterPro" id="IPR016181">
    <property type="entry name" value="Acyl_CoA_acyltransferase"/>
</dbReference>
<organism evidence="2 5">
    <name type="scientific">Saccharopolyspora kobensis</name>
    <dbReference type="NCBI Taxonomy" id="146035"/>
    <lineage>
        <taxon>Bacteria</taxon>
        <taxon>Bacillati</taxon>
        <taxon>Actinomycetota</taxon>
        <taxon>Actinomycetes</taxon>
        <taxon>Pseudonocardiales</taxon>
        <taxon>Pseudonocardiaceae</taxon>
        <taxon>Saccharopolyspora</taxon>
    </lineage>
</organism>
<dbReference type="PANTHER" id="PTHR43441">
    <property type="entry name" value="RIBOSOMAL-PROTEIN-SERINE ACETYLTRANSFERASE"/>
    <property type="match status" value="1"/>
</dbReference>
<protein>
    <submittedName>
        <fullName evidence="2">Protein N-acetyltransferase, RimJ/RimL family</fullName>
    </submittedName>
</protein>
<dbReference type="Proteomes" id="UP000199690">
    <property type="component" value="Unassembled WGS sequence"/>
</dbReference>
<dbReference type="GO" id="GO:1990189">
    <property type="term" value="F:protein N-terminal-serine acetyltransferase activity"/>
    <property type="evidence" value="ECO:0007669"/>
    <property type="project" value="TreeGrafter"/>
</dbReference>
<evidence type="ECO:0000313" key="2">
    <source>
        <dbReference type="EMBL" id="SEG17756.1"/>
    </source>
</evidence>